<evidence type="ECO:0000313" key="4">
    <source>
        <dbReference type="Proteomes" id="UP001157974"/>
    </source>
</evidence>
<reference evidence="3 4" key="1">
    <citation type="journal article" date="2023" name="Nat. Commun.">
        <title>Origin of minicircular mitochondrial genomes in red algae.</title>
        <authorList>
            <person name="Lee Y."/>
            <person name="Cho C.H."/>
            <person name="Lee Y.M."/>
            <person name="Park S.I."/>
            <person name="Yang J.H."/>
            <person name="West J.A."/>
            <person name="Bhattacharya D."/>
            <person name="Yoon H.S."/>
        </authorList>
    </citation>
    <scope>NUCLEOTIDE SEQUENCE [LARGE SCALE GENOMIC DNA]</scope>
    <source>
        <strain evidence="3 4">CCMP1338</strain>
        <tissue evidence="3">Whole cell</tissue>
    </source>
</reference>
<dbReference type="PANTHER" id="PTHR21467:SF0">
    <property type="entry name" value="SERINE_THREONINE-PROTEIN PHOSPHATASE 4 REGULATORY SUBUNIT 4"/>
    <property type="match status" value="1"/>
</dbReference>
<dbReference type="AlphaFoldDB" id="A0AAV8UQM3"/>
<dbReference type="SUPFAM" id="SSF48371">
    <property type="entry name" value="ARM repeat"/>
    <property type="match status" value="1"/>
</dbReference>
<name>A0AAV8UQM3_9RHOD</name>
<evidence type="ECO:0000313" key="3">
    <source>
        <dbReference type="EMBL" id="KAJ8903383.1"/>
    </source>
</evidence>
<protein>
    <recommendedName>
        <fullName evidence="5">Condensin complex subunit 1</fullName>
    </recommendedName>
</protein>
<dbReference type="Proteomes" id="UP001157974">
    <property type="component" value="Unassembled WGS sequence"/>
</dbReference>
<evidence type="ECO:0008006" key="5">
    <source>
        <dbReference type="Google" id="ProtNLM"/>
    </source>
</evidence>
<sequence length="740" mass="81337">MVENGDLDADAYEGVDYVVLNDDVLTSVYNASTVLAEGNDLERLAVLFQFPQFLEHCPADTINIMIPEICSNVTGWTENATMASAEALYFVIGVAIPDDIASAILDVSLKILDKMGQGDIFDAWGEILSMIVAQVSSNDVHSKLIPMTIERLGSKTIDSRRLAARLIGSLADVLSSEEVEDLFLKRVVDLCDDKDSSVRAMIAQSLASVGAKLPLKLCEEHLSPKLCFLTEDDSARVRAAAVRAVAKIGDAHKAEATNSNMFKTLLLSMFIEKCKDATITAATDLRTVDDDTYVMLEIFAEVYGYFLIALNPLFEDEETWTLTLNGLRRMVSCNGPTVRHWCAFNLPAVATCCGADRPDRIKGVLHALSTDTDVETRATLAAGIHETARVVGDTDLRGEVLVAVGELMTDQNPQVRLNALTNFAELLELLSEKEPAARKLDPVFTNLEALAQDSWRTQKVLAEQLDKAACNIPQEMLCEYVAPVLFQMARESTYLVRNASIAAAVRVLRYISAIRRRDGIHNHFINEWAQGKVYWTRLAFLEGADVARTIFSRKLYNSMFAESALKMSGDSVSNVRLRLVNLMQNSIAESKDLKLYSEALAKLVEDSDPEVKEAALSCQEAVAGFKGLSPEQVKEDKQREEAEDKFFVLPKAQVSKGASQKPVVLSTRTSSKKQFVKSQPPLKPPVPSDVVLSKFSTGDPEGMAEGNDLNSANGVRGEKDEEETLDKRKGLLRRACCSVS</sequence>
<dbReference type="EMBL" id="JAMWBK010000007">
    <property type="protein sequence ID" value="KAJ8903383.1"/>
    <property type="molecule type" value="Genomic_DNA"/>
</dbReference>
<dbReference type="InterPro" id="IPR021133">
    <property type="entry name" value="HEAT_type_2"/>
</dbReference>
<dbReference type="Gene3D" id="1.25.10.10">
    <property type="entry name" value="Leucine-rich Repeat Variant"/>
    <property type="match status" value="1"/>
</dbReference>
<dbReference type="InterPro" id="IPR016024">
    <property type="entry name" value="ARM-type_fold"/>
</dbReference>
<keyword evidence="4" id="KW-1185">Reference proteome</keyword>
<feature type="repeat" description="HEAT" evidence="1">
    <location>
        <begin position="400"/>
        <end position="438"/>
    </location>
</feature>
<gene>
    <name evidence="3" type="ORF">NDN08_004491</name>
</gene>
<feature type="region of interest" description="Disordered" evidence="2">
    <location>
        <begin position="659"/>
        <end position="728"/>
    </location>
</feature>
<proteinExistence type="predicted"/>
<organism evidence="3 4">
    <name type="scientific">Rhodosorus marinus</name>
    <dbReference type="NCBI Taxonomy" id="101924"/>
    <lineage>
        <taxon>Eukaryota</taxon>
        <taxon>Rhodophyta</taxon>
        <taxon>Stylonematophyceae</taxon>
        <taxon>Stylonematales</taxon>
        <taxon>Stylonemataceae</taxon>
        <taxon>Rhodosorus</taxon>
    </lineage>
</organism>
<evidence type="ECO:0000256" key="2">
    <source>
        <dbReference type="SAM" id="MobiDB-lite"/>
    </source>
</evidence>
<dbReference type="InterPro" id="IPR039918">
    <property type="entry name" value="PPP4R4"/>
</dbReference>
<feature type="repeat" description="HEAT" evidence="1">
    <location>
        <begin position="222"/>
        <end position="260"/>
    </location>
</feature>
<evidence type="ECO:0000256" key="1">
    <source>
        <dbReference type="PROSITE-ProRule" id="PRU00103"/>
    </source>
</evidence>
<dbReference type="PANTHER" id="PTHR21467">
    <property type="entry name" value="PROTEIN PHOSPHATASE 4 REGULATORY SUBUNIT 4 PPP4R4"/>
    <property type="match status" value="1"/>
</dbReference>
<feature type="repeat" description="HEAT" evidence="1">
    <location>
        <begin position="144"/>
        <end position="182"/>
    </location>
</feature>
<comment type="caution">
    <text evidence="3">The sequence shown here is derived from an EMBL/GenBank/DDBJ whole genome shotgun (WGS) entry which is preliminary data.</text>
</comment>
<dbReference type="PROSITE" id="PS50077">
    <property type="entry name" value="HEAT_REPEAT"/>
    <property type="match status" value="3"/>
</dbReference>
<dbReference type="InterPro" id="IPR011989">
    <property type="entry name" value="ARM-like"/>
</dbReference>
<accession>A0AAV8UQM3</accession>